<dbReference type="InterPro" id="IPR029060">
    <property type="entry name" value="PIN-like_dom_sf"/>
</dbReference>
<keyword evidence="2" id="KW-1185">Reference proteome</keyword>
<dbReference type="EMBL" id="JADEXQ010000017">
    <property type="protein sequence ID" value="MBE9029499.1"/>
    <property type="molecule type" value="Genomic_DNA"/>
</dbReference>
<reference evidence="1" key="1">
    <citation type="submission" date="2020-10" db="EMBL/GenBank/DDBJ databases">
        <authorList>
            <person name="Castelo-Branco R."/>
            <person name="Eusebio N."/>
            <person name="Adriana R."/>
            <person name="Vieira A."/>
            <person name="Brugerolle De Fraissinette N."/>
            <person name="Rezende De Castro R."/>
            <person name="Schneider M.P."/>
            <person name="Vasconcelos V."/>
            <person name="Leao P.N."/>
        </authorList>
    </citation>
    <scope>NUCLEOTIDE SEQUENCE</scope>
    <source>
        <strain evidence="1">LEGE 11480</strain>
    </source>
</reference>
<gene>
    <name evidence="1" type="ORF">IQ266_06945</name>
</gene>
<proteinExistence type="predicted"/>
<organism evidence="1 2">
    <name type="scientific">Romeriopsis navalis LEGE 11480</name>
    <dbReference type="NCBI Taxonomy" id="2777977"/>
    <lineage>
        <taxon>Bacteria</taxon>
        <taxon>Bacillati</taxon>
        <taxon>Cyanobacteriota</taxon>
        <taxon>Cyanophyceae</taxon>
        <taxon>Leptolyngbyales</taxon>
        <taxon>Leptolyngbyaceae</taxon>
        <taxon>Romeriopsis</taxon>
        <taxon>Romeriopsis navalis</taxon>
    </lineage>
</organism>
<dbReference type="SUPFAM" id="SSF88723">
    <property type="entry name" value="PIN domain-like"/>
    <property type="match status" value="1"/>
</dbReference>
<sequence>MTLWVLDTDTTSLVLRRHPQVSQQVQSAGANVAISIVTAQELFNGWVVRINNAKDSNELIRLYDRFAGIIRLCQKVPVLPFDQAAAAQLETLLKSHPKLAKQRLQKDMRIAAIGLANNATIVTCNYRDFSLVPGLSIVDWSK</sequence>
<dbReference type="CDD" id="cd09881">
    <property type="entry name" value="PIN_VapC4-5_FitB-like"/>
    <property type="match status" value="1"/>
</dbReference>
<dbReference type="AlphaFoldDB" id="A0A928VP65"/>
<accession>A0A928VP65</accession>
<protein>
    <submittedName>
        <fullName evidence="1">Type II toxin-antitoxin system VapC family toxin</fullName>
    </submittedName>
</protein>
<dbReference type="RefSeq" id="WP_264324319.1">
    <property type="nucleotide sequence ID" value="NZ_JADEXQ010000017.1"/>
</dbReference>
<dbReference type="Proteomes" id="UP000625316">
    <property type="component" value="Unassembled WGS sequence"/>
</dbReference>
<name>A0A928VP65_9CYAN</name>
<comment type="caution">
    <text evidence="1">The sequence shown here is derived from an EMBL/GenBank/DDBJ whole genome shotgun (WGS) entry which is preliminary data.</text>
</comment>
<evidence type="ECO:0000313" key="2">
    <source>
        <dbReference type="Proteomes" id="UP000625316"/>
    </source>
</evidence>
<dbReference type="Gene3D" id="3.40.50.1010">
    <property type="entry name" value="5'-nuclease"/>
    <property type="match status" value="1"/>
</dbReference>
<evidence type="ECO:0000313" key="1">
    <source>
        <dbReference type="EMBL" id="MBE9029499.1"/>
    </source>
</evidence>